<reference evidence="2" key="1">
    <citation type="submission" date="2021-01" db="EMBL/GenBank/DDBJ databases">
        <authorList>
            <person name="Corre E."/>
            <person name="Pelletier E."/>
            <person name="Niang G."/>
            <person name="Scheremetjew M."/>
            <person name="Finn R."/>
            <person name="Kale V."/>
            <person name="Holt S."/>
            <person name="Cochrane G."/>
            <person name="Meng A."/>
            <person name="Brown T."/>
            <person name="Cohen L."/>
        </authorList>
    </citation>
    <scope>NUCLEOTIDE SEQUENCE</scope>
    <source>
        <strain evidence="2">308</strain>
    </source>
</reference>
<feature type="region of interest" description="Disordered" evidence="1">
    <location>
        <begin position="399"/>
        <end position="420"/>
    </location>
</feature>
<protein>
    <submittedName>
        <fullName evidence="2">Uncharacterized protein</fullName>
    </submittedName>
</protein>
<dbReference type="AlphaFoldDB" id="A0A7S1BAP0"/>
<feature type="compositionally biased region" description="Acidic residues" evidence="1">
    <location>
        <begin position="103"/>
        <end position="123"/>
    </location>
</feature>
<feature type="region of interest" description="Disordered" evidence="1">
    <location>
        <begin position="333"/>
        <end position="360"/>
    </location>
</feature>
<evidence type="ECO:0000256" key="1">
    <source>
        <dbReference type="SAM" id="MobiDB-lite"/>
    </source>
</evidence>
<feature type="compositionally biased region" description="Basic and acidic residues" evidence="1">
    <location>
        <begin position="804"/>
        <end position="813"/>
    </location>
</feature>
<proteinExistence type="predicted"/>
<name>A0A7S1BAP0_9STRA</name>
<gene>
    <name evidence="2" type="ORF">CHYS00102_LOCUS7783</name>
</gene>
<organism evidence="2">
    <name type="scientific">Corethron hystrix</name>
    <dbReference type="NCBI Taxonomy" id="216773"/>
    <lineage>
        <taxon>Eukaryota</taxon>
        <taxon>Sar</taxon>
        <taxon>Stramenopiles</taxon>
        <taxon>Ochrophyta</taxon>
        <taxon>Bacillariophyta</taxon>
        <taxon>Coscinodiscophyceae</taxon>
        <taxon>Corethrophycidae</taxon>
        <taxon>Corethrales</taxon>
        <taxon>Corethraceae</taxon>
        <taxon>Corethron</taxon>
    </lineage>
</organism>
<sequence>MITVHNSAEVPADWLDAKADGSGGTDDRRDKITVNVRRVTTSLSQSLTGRMNAVTPASVAMDTMREGSERSLLEHLEGGLVDLVKAYASKATKEKQEEMMQSTEDDDDEQKGYDEYENDEDDGATVSTDWPSRTSSYRSESEPEPEPEPESEPRDSSQIVNLDEMAQDFKKRLYDKLVSEGNDDEISLESFGVEETSRSLSSSSPPDEGNGNDSKEGGGDQFLSEMYRASVGSTKEKKNDIETKTKSARKKSSSTSAFDDDKKTLTSQDLAAQVLEHLNSSTKPDRRPGFYEGAEAVLMEEEGEGSADVKKELRDLFRAGKNFAEGRSARINIDPLDTTAPGDLASTAQGDLENPSQSNDDAVFKHNDRKLGPGLAEMEVPISGISSRDREVFDLLSGPPRDAPAGDFYDGPEGTAAPRDSTIAGANIEDILDPSLRQEVEDARWAVLTLGRIVREDSTKNHDEGEHYIFHPPDGGESKEVPIDKVAALQQCVAVAIRSGLVEDPQSRIMEDIKFDVMLDEMRRTPPERYPDVMSSYKDVLLSDRYSAIMKDRLSKAGSVRSEEEKEMFNRLNTYAMVLLREVRAVGAEMEATQLETIREICKVAMDPQYEDDPQKGAWALSDRVASMRPALDDTFIAYLKYAIEEEEARLVREDKMLDPGENRWLMVLRIVQGGVYAELRKRVDRYVEDIWYVLRMEEPCERRSLLGKFVNDLATLDVRPFRKAVDNVVAALGGAADVEKLRGLSAETIDEAKTLGSFSKQILQLGSDIEEVLSAERMDVMAKDADEWNKKRKEKAMAAAKQRAIEAGKDNDGDNSTRISLGGANDSDYVDKMP</sequence>
<evidence type="ECO:0000313" key="2">
    <source>
        <dbReference type="EMBL" id="CAD8880597.1"/>
    </source>
</evidence>
<feature type="compositionally biased region" description="Polar residues" evidence="1">
    <location>
        <begin position="346"/>
        <end position="360"/>
    </location>
</feature>
<feature type="region of interest" description="Disordered" evidence="1">
    <location>
        <begin position="800"/>
        <end position="835"/>
    </location>
</feature>
<feature type="region of interest" description="Disordered" evidence="1">
    <location>
        <begin position="92"/>
        <end position="164"/>
    </location>
</feature>
<feature type="compositionally biased region" description="Basic and acidic residues" evidence="1">
    <location>
        <begin position="234"/>
        <end position="245"/>
    </location>
</feature>
<feature type="region of interest" description="Disordered" evidence="1">
    <location>
        <begin position="180"/>
        <end position="265"/>
    </location>
</feature>
<accession>A0A7S1BAP0</accession>
<dbReference type="EMBL" id="HBFR01010804">
    <property type="protein sequence ID" value="CAD8880597.1"/>
    <property type="molecule type" value="Transcribed_RNA"/>
</dbReference>